<dbReference type="RefSeq" id="WP_015051544.1">
    <property type="nucleotide sequence ID" value="NC_018870.1"/>
</dbReference>
<dbReference type="CDD" id="cd21123">
    <property type="entry name" value="SPASM_MftC-like"/>
    <property type="match status" value="1"/>
</dbReference>
<dbReference type="InterPro" id="IPR007197">
    <property type="entry name" value="rSAM"/>
</dbReference>
<dbReference type="InterPro" id="IPR006638">
    <property type="entry name" value="Elp3/MiaA/NifB-like_rSAM"/>
</dbReference>
<dbReference type="Gene3D" id="3.20.20.70">
    <property type="entry name" value="Aldolase class I"/>
    <property type="match status" value="1"/>
</dbReference>
<name>K4LKT4_THEPS</name>
<keyword evidence="2" id="KW-0004">4Fe-4S</keyword>
<dbReference type="SFLD" id="SFLDG01387">
    <property type="entry name" value="BtrN-like_SPASM_domain_contain"/>
    <property type="match status" value="1"/>
</dbReference>
<keyword evidence="9" id="KW-1185">Reference proteome</keyword>
<dbReference type="GO" id="GO:0046872">
    <property type="term" value="F:metal ion binding"/>
    <property type="evidence" value="ECO:0007669"/>
    <property type="project" value="UniProtKB-KW"/>
</dbReference>
<dbReference type="Pfam" id="PF13186">
    <property type="entry name" value="SPASM"/>
    <property type="match status" value="1"/>
</dbReference>
<dbReference type="InterPro" id="IPR058240">
    <property type="entry name" value="rSAM_sf"/>
</dbReference>
<dbReference type="InterPro" id="IPR034391">
    <property type="entry name" value="AdoMet-like_SPASM_containing"/>
</dbReference>
<proteinExistence type="predicted"/>
<keyword evidence="3" id="KW-0949">S-adenosyl-L-methionine</keyword>
<comment type="cofactor">
    <cofactor evidence="1">
        <name>[4Fe-4S] cluster</name>
        <dbReference type="ChEBI" id="CHEBI:49883"/>
    </cofactor>
</comment>
<feature type="domain" description="Radical SAM core" evidence="7">
    <location>
        <begin position="17"/>
        <end position="226"/>
    </location>
</feature>
<accession>K4LKT4</accession>
<dbReference type="SUPFAM" id="SSF102114">
    <property type="entry name" value="Radical SAM enzymes"/>
    <property type="match status" value="1"/>
</dbReference>
<dbReference type="SMART" id="SM00729">
    <property type="entry name" value="Elp3"/>
    <property type="match status" value="1"/>
</dbReference>
<dbReference type="NCBIfam" id="TIGR04085">
    <property type="entry name" value="rSAM_more_4Fe4S"/>
    <property type="match status" value="1"/>
</dbReference>
<reference evidence="8 9" key="1">
    <citation type="journal article" date="2012" name="BMC Genomics">
        <title>Genome-guided analysis of physiological and morphological traits of the fermentative acetate oxidizer Thermacetogenium phaeum.</title>
        <authorList>
            <person name="Oehler D."/>
            <person name="Poehlein A."/>
            <person name="Leimbach A."/>
            <person name="Muller N."/>
            <person name="Daniel R."/>
            <person name="Gottschalk G."/>
            <person name="Schink B."/>
        </authorList>
    </citation>
    <scope>NUCLEOTIDE SEQUENCE [LARGE SCALE GENOMIC DNA]</scope>
    <source>
        <strain evidence="9">ATCC BAA-254 / DSM 26808 / PB</strain>
    </source>
</reference>
<dbReference type="Pfam" id="PF04055">
    <property type="entry name" value="Radical_SAM"/>
    <property type="match status" value="1"/>
</dbReference>
<keyword evidence="6" id="KW-0411">Iron-sulfur</keyword>
<dbReference type="SFLD" id="SFLDS00029">
    <property type="entry name" value="Radical_SAM"/>
    <property type="match status" value="1"/>
</dbReference>
<dbReference type="EMBL" id="CP003732">
    <property type="protein sequence ID" value="AFV12682.1"/>
    <property type="molecule type" value="Genomic_DNA"/>
</dbReference>
<dbReference type="Proteomes" id="UP000000467">
    <property type="component" value="Chromosome"/>
</dbReference>
<dbReference type="InterPro" id="IPR023885">
    <property type="entry name" value="4Fe4S-binding_SPASM_dom"/>
</dbReference>
<dbReference type="STRING" id="1089553.Tph_c25080"/>
<keyword evidence="5" id="KW-0408">Iron</keyword>
<dbReference type="PIRSF" id="PIRSF037420">
    <property type="entry name" value="PQQ_syn_pqqE"/>
    <property type="match status" value="1"/>
</dbReference>
<organism evidence="8 9">
    <name type="scientific">Thermacetogenium phaeum (strain ATCC BAA-254 / DSM 26808 / PB)</name>
    <dbReference type="NCBI Taxonomy" id="1089553"/>
    <lineage>
        <taxon>Bacteria</taxon>
        <taxon>Bacillati</taxon>
        <taxon>Bacillota</taxon>
        <taxon>Clostridia</taxon>
        <taxon>Thermoanaerobacterales</taxon>
        <taxon>Thermoanaerobacteraceae</taxon>
        <taxon>Thermacetogenium</taxon>
    </lineage>
</organism>
<dbReference type="KEGG" id="tpz:Tph_c25080"/>
<gene>
    <name evidence="8" type="ordered locus">Tph_c25080</name>
</gene>
<dbReference type="GO" id="GO:0051539">
    <property type="term" value="F:4 iron, 4 sulfur cluster binding"/>
    <property type="evidence" value="ECO:0007669"/>
    <property type="project" value="UniProtKB-KW"/>
</dbReference>
<evidence type="ECO:0000259" key="7">
    <source>
        <dbReference type="PROSITE" id="PS51918"/>
    </source>
</evidence>
<dbReference type="PANTHER" id="PTHR11228">
    <property type="entry name" value="RADICAL SAM DOMAIN PROTEIN"/>
    <property type="match status" value="1"/>
</dbReference>
<evidence type="ECO:0000256" key="1">
    <source>
        <dbReference type="ARBA" id="ARBA00001966"/>
    </source>
</evidence>
<evidence type="ECO:0000313" key="8">
    <source>
        <dbReference type="EMBL" id="AFV12682.1"/>
    </source>
</evidence>
<dbReference type="GO" id="GO:0003824">
    <property type="term" value="F:catalytic activity"/>
    <property type="evidence" value="ECO:0007669"/>
    <property type="project" value="InterPro"/>
</dbReference>
<dbReference type="HOGENOM" id="CLU_009273_4_2_9"/>
<dbReference type="OrthoDB" id="9808591at2"/>
<dbReference type="InterPro" id="IPR013785">
    <property type="entry name" value="Aldolase_TIM"/>
</dbReference>
<dbReference type="SFLD" id="SFLDG01067">
    <property type="entry name" value="SPASM/twitch_domain_containing"/>
    <property type="match status" value="1"/>
</dbReference>
<evidence type="ECO:0000256" key="5">
    <source>
        <dbReference type="ARBA" id="ARBA00023004"/>
    </source>
</evidence>
<dbReference type="AlphaFoldDB" id="K4LKT4"/>
<evidence type="ECO:0000256" key="3">
    <source>
        <dbReference type="ARBA" id="ARBA00022691"/>
    </source>
</evidence>
<dbReference type="PROSITE" id="PS51918">
    <property type="entry name" value="RADICAL_SAM"/>
    <property type="match status" value="1"/>
</dbReference>
<dbReference type="InterPro" id="IPR050377">
    <property type="entry name" value="Radical_SAM_PqqE_MftC-like"/>
</dbReference>
<dbReference type="eggNOG" id="COG0535">
    <property type="taxonomic scope" value="Bacteria"/>
</dbReference>
<evidence type="ECO:0000256" key="4">
    <source>
        <dbReference type="ARBA" id="ARBA00022723"/>
    </source>
</evidence>
<dbReference type="InterPro" id="IPR017200">
    <property type="entry name" value="PqqE-like"/>
</dbReference>
<keyword evidence="4" id="KW-0479">Metal-binding</keyword>
<evidence type="ECO:0000313" key="9">
    <source>
        <dbReference type="Proteomes" id="UP000000467"/>
    </source>
</evidence>
<dbReference type="PANTHER" id="PTHR11228:SF7">
    <property type="entry name" value="PQQA PEPTIDE CYCLASE"/>
    <property type="match status" value="1"/>
</dbReference>
<dbReference type="SFLD" id="SFLDG01386">
    <property type="entry name" value="main_SPASM_domain-containing"/>
    <property type="match status" value="1"/>
</dbReference>
<dbReference type="CDD" id="cd01335">
    <property type="entry name" value="Radical_SAM"/>
    <property type="match status" value="1"/>
</dbReference>
<evidence type="ECO:0000256" key="6">
    <source>
        <dbReference type="ARBA" id="ARBA00023014"/>
    </source>
</evidence>
<sequence length="357" mass="39955">MKARRIFAVFYLGGGQIYTPLVVTVELTNQCNLRCRHCYASAGEKLENELSLDEVKRLLREPSQVGTVEVEFSGGEPLLRPDLFEIIEYAKGLDFSVVLITNGTLVDRETAKRLGSLGLKHVQVSLDGLKENHEYLRGDGTYEAVLESVRLLAEEGVSVAVRTTVTRRNVGELEKIADLAVSMGARKLGFVRFFPAGRGMGYKEELMLNAEGMRSFHLTGKKIKEKYRDQIEVLADPCASLTDEAYNKYLQQGNILCPCGKTWCLVKSNGVVSPCENMVFYAGNIKKQKFEEIWKEAPVMKTFREFDPDLLKGACATCSLKKVCAGYCRALAVLHTADFYAEDFTCYHVLKRQEGGR</sequence>
<protein>
    <submittedName>
        <fullName evidence="8">Radical SAM domain-containing protein</fullName>
    </submittedName>
</protein>
<evidence type="ECO:0000256" key="2">
    <source>
        <dbReference type="ARBA" id="ARBA00022485"/>
    </source>
</evidence>